<comment type="caution">
    <text evidence="1">The sequence shown here is derived from an EMBL/GenBank/DDBJ whole genome shotgun (WGS) entry which is preliminary data.</text>
</comment>
<gene>
    <name evidence="1" type="ORF">H9702_02490</name>
</gene>
<evidence type="ECO:0000313" key="2">
    <source>
        <dbReference type="Proteomes" id="UP000823896"/>
    </source>
</evidence>
<dbReference type="AlphaFoldDB" id="A0A9D2SUA1"/>
<dbReference type="EMBL" id="DWWM01000014">
    <property type="protein sequence ID" value="HJC35983.1"/>
    <property type="molecule type" value="Genomic_DNA"/>
</dbReference>
<accession>A0A9D2SUA1</accession>
<reference evidence="1" key="1">
    <citation type="journal article" date="2021" name="PeerJ">
        <title>Extensive microbial diversity within the chicken gut microbiome revealed by metagenomics and culture.</title>
        <authorList>
            <person name="Gilroy R."/>
            <person name="Ravi A."/>
            <person name="Getino M."/>
            <person name="Pursley I."/>
            <person name="Horton D.L."/>
            <person name="Alikhan N.F."/>
            <person name="Baker D."/>
            <person name="Gharbi K."/>
            <person name="Hall N."/>
            <person name="Watson M."/>
            <person name="Adriaenssens E.M."/>
            <person name="Foster-Nyarko E."/>
            <person name="Jarju S."/>
            <person name="Secka A."/>
            <person name="Antonio M."/>
            <person name="Oren A."/>
            <person name="Chaudhuri R.R."/>
            <person name="La Ragione R."/>
            <person name="Hildebrand F."/>
            <person name="Pallen M.J."/>
        </authorList>
    </citation>
    <scope>NUCLEOTIDE SEQUENCE</scope>
    <source>
        <strain evidence="1">CHK187-11901</strain>
    </source>
</reference>
<dbReference type="Proteomes" id="UP000823896">
    <property type="component" value="Unassembled WGS sequence"/>
</dbReference>
<protein>
    <submittedName>
        <fullName evidence="1">Uncharacterized protein</fullName>
    </submittedName>
</protein>
<proteinExistence type="predicted"/>
<organism evidence="1 2">
    <name type="scientific">Candidatus Merdibacter merdavium</name>
    <dbReference type="NCBI Taxonomy" id="2838692"/>
    <lineage>
        <taxon>Bacteria</taxon>
        <taxon>Bacillati</taxon>
        <taxon>Bacillota</taxon>
        <taxon>Erysipelotrichia</taxon>
        <taxon>Erysipelotrichales</taxon>
        <taxon>Erysipelotrichaceae</taxon>
        <taxon>Merdibacter</taxon>
    </lineage>
</organism>
<reference evidence="1" key="2">
    <citation type="submission" date="2021-04" db="EMBL/GenBank/DDBJ databases">
        <authorList>
            <person name="Gilroy R."/>
        </authorList>
    </citation>
    <scope>NUCLEOTIDE SEQUENCE</scope>
    <source>
        <strain evidence="1">CHK187-11901</strain>
    </source>
</reference>
<evidence type="ECO:0000313" key="1">
    <source>
        <dbReference type="EMBL" id="HJC35983.1"/>
    </source>
</evidence>
<sequence length="169" mass="19666">MIFTFYPWKLDIDPEATKELYLAEDDTVDKKVNERFIQSLNEEQRTFFDALGVDLTKVRAEEKRHDISDERADADTLIMTSVDFLMKGKLLAIPDYQHSLYADEEVFGESFPGSVEVIKMPADQQLPFYDVDGMKIIFKHPYFHFDEEQYKSWDCGAVMGSVLLSKEEK</sequence>
<name>A0A9D2SUA1_9FIRM</name>